<organism evidence="14 15">
    <name type="scientific">Terriglobus albidus</name>
    <dbReference type="NCBI Taxonomy" id="1592106"/>
    <lineage>
        <taxon>Bacteria</taxon>
        <taxon>Pseudomonadati</taxon>
        <taxon>Acidobacteriota</taxon>
        <taxon>Terriglobia</taxon>
        <taxon>Terriglobales</taxon>
        <taxon>Acidobacteriaceae</taxon>
        <taxon>Terriglobus</taxon>
    </lineage>
</organism>
<keyword evidence="5 11" id="KW-0812">Transmembrane</keyword>
<keyword evidence="12" id="KW-0732">Signal</keyword>
<evidence type="ECO:0000256" key="1">
    <source>
        <dbReference type="ARBA" id="ARBA00004141"/>
    </source>
</evidence>
<dbReference type="AlphaFoldDB" id="A0A5B9EKD6"/>
<feature type="domain" description="V-ATPase proteolipid subunit C-like" evidence="13">
    <location>
        <begin position="35"/>
        <end position="97"/>
    </location>
</feature>
<keyword evidence="11" id="KW-1003">Cell membrane</keyword>
<dbReference type="Pfam" id="PF00137">
    <property type="entry name" value="ATP-synt_C"/>
    <property type="match status" value="1"/>
</dbReference>
<comment type="subcellular location">
    <subcellularLocation>
        <location evidence="11">Cell membrane</location>
        <topology evidence="11">Multi-pass membrane protein</topology>
    </subcellularLocation>
    <subcellularLocation>
        <location evidence="1">Membrane</location>
        <topology evidence="1">Multi-pass membrane protein</topology>
    </subcellularLocation>
</comment>
<evidence type="ECO:0000256" key="5">
    <source>
        <dbReference type="ARBA" id="ARBA00022692"/>
    </source>
</evidence>
<dbReference type="KEGG" id="talb:FTW19_15640"/>
<dbReference type="GO" id="GO:0046933">
    <property type="term" value="F:proton-transporting ATP synthase activity, rotational mechanism"/>
    <property type="evidence" value="ECO:0007669"/>
    <property type="project" value="UniProtKB-UniRule"/>
</dbReference>
<dbReference type="GO" id="GO:0005886">
    <property type="term" value="C:plasma membrane"/>
    <property type="evidence" value="ECO:0007669"/>
    <property type="project" value="UniProtKB-SubCell"/>
</dbReference>
<dbReference type="GO" id="GO:0033177">
    <property type="term" value="C:proton-transporting two-sector ATPase complex, proton-transporting domain"/>
    <property type="evidence" value="ECO:0007669"/>
    <property type="project" value="InterPro"/>
</dbReference>
<dbReference type="InterPro" id="IPR038662">
    <property type="entry name" value="ATP_synth_F0_csu_sf"/>
</dbReference>
<dbReference type="OrthoDB" id="129915at2"/>
<reference evidence="14 15" key="1">
    <citation type="submission" date="2019-08" db="EMBL/GenBank/DDBJ databases">
        <title>Complete genome sequence of Terriglobus albidus strain ORNL.</title>
        <authorList>
            <person name="Podar M."/>
        </authorList>
    </citation>
    <scope>NUCLEOTIDE SEQUENCE [LARGE SCALE GENOMIC DNA]</scope>
    <source>
        <strain evidence="14 15">ORNL</strain>
    </source>
</reference>
<keyword evidence="4 11" id="KW-0138">CF(0)</keyword>
<keyword evidence="6 11" id="KW-0375">Hydrogen ion transport</keyword>
<evidence type="ECO:0000256" key="12">
    <source>
        <dbReference type="SAM" id="SignalP"/>
    </source>
</evidence>
<gene>
    <name evidence="11" type="primary">atpE</name>
    <name evidence="14" type="ORF">FTW19_15640</name>
</gene>
<keyword evidence="3 11" id="KW-0813">Transport</keyword>
<evidence type="ECO:0000313" key="15">
    <source>
        <dbReference type="Proteomes" id="UP000321820"/>
    </source>
</evidence>
<feature type="site" description="Reversibly protonated during proton transport" evidence="11">
    <location>
        <position position="85"/>
    </location>
</feature>
<evidence type="ECO:0000256" key="9">
    <source>
        <dbReference type="ARBA" id="ARBA00023121"/>
    </source>
</evidence>
<comment type="similarity">
    <text evidence="2 11">Belongs to the ATPase C chain family.</text>
</comment>
<feature type="signal peptide" evidence="12">
    <location>
        <begin position="1"/>
        <end position="22"/>
    </location>
</feature>
<dbReference type="SUPFAM" id="SSF81333">
    <property type="entry name" value="F1F0 ATP synthase subunit C"/>
    <property type="match status" value="1"/>
</dbReference>
<dbReference type="GO" id="GO:0045259">
    <property type="term" value="C:proton-transporting ATP synthase complex"/>
    <property type="evidence" value="ECO:0007669"/>
    <property type="project" value="UniProtKB-KW"/>
</dbReference>
<keyword evidence="7 11" id="KW-1133">Transmembrane helix</keyword>
<dbReference type="InterPro" id="IPR002379">
    <property type="entry name" value="ATPase_proteolipid_c-like_dom"/>
</dbReference>
<name>A0A5B9EKD6_9BACT</name>
<dbReference type="GO" id="GO:0008289">
    <property type="term" value="F:lipid binding"/>
    <property type="evidence" value="ECO:0007669"/>
    <property type="project" value="UniProtKB-KW"/>
</dbReference>
<dbReference type="HAMAP" id="MF_01396">
    <property type="entry name" value="ATP_synth_c_bact"/>
    <property type="match status" value="1"/>
</dbReference>
<keyword evidence="15" id="KW-1185">Reference proteome</keyword>
<evidence type="ECO:0000256" key="7">
    <source>
        <dbReference type="ARBA" id="ARBA00022989"/>
    </source>
</evidence>
<dbReference type="CDD" id="cd18121">
    <property type="entry name" value="ATP-synt_Fo_c"/>
    <property type="match status" value="1"/>
</dbReference>
<dbReference type="InterPro" id="IPR000454">
    <property type="entry name" value="ATP_synth_F0_csu"/>
</dbReference>
<dbReference type="Proteomes" id="UP000321820">
    <property type="component" value="Chromosome"/>
</dbReference>
<evidence type="ECO:0000256" key="3">
    <source>
        <dbReference type="ARBA" id="ARBA00022448"/>
    </source>
</evidence>
<feature type="transmembrane region" description="Helical" evidence="11">
    <location>
        <begin position="72"/>
        <end position="97"/>
    </location>
</feature>
<evidence type="ECO:0000256" key="6">
    <source>
        <dbReference type="ARBA" id="ARBA00022781"/>
    </source>
</evidence>
<accession>A0A5B9EKD6</accession>
<evidence type="ECO:0000259" key="13">
    <source>
        <dbReference type="Pfam" id="PF00137"/>
    </source>
</evidence>
<feature type="transmembrane region" description="Helical" evidence="11">
    <location>
        <begin position="32"/>
        <end position="51"/>
    </location>
</feature>
<evidence type="ECO:0000313" key="14">
    <source>
        <dbReference type="EMBL" id="QEE31380.1"/>
    </source>
</evidence>
<dbReference type="InterPro" id="IPR035921">
    <property type="entry name" value="F/V-ATP_Csub_sf"/>
</dbReference>
<dbReference type="PROSITE" id="PS00605">
    <property type="entry name" value="ATPASE_C"/>
    <property type="match status" value="1"/>
</dbReference>
<comment type="function">
    <text evidence="11">Key component of the F(0) channel; it plays a direct role in translocation across the membrane. A homomeric c-ring of between 10-14 subunits forms the central stalk rotor element with the F(1) delta and epsilon subunits.</text>
</comment>
<dbReference type="Gene3D" id="1.20.20.10">
    <property type="entry name" value="F1F0 ATP synthase subunit C"/>
    <property type="match status" value="1"/>
</dbReference>
<sequence>MRKLQYLFMTAAALLLAPAAFAQTAEGGKSGLFYIAAGLGMALAAGLCGLAQGKATASAAEALARNPGARPGIFTFLILGLAFIESLALFTFVIIFLKVQ</sequence>
<keyword evidence="8 11" id="KW-0406">Ion transport</keyword>
<dbReference type="EMBL" id="CP042806">
    <property type="protein sequence ID" value="QEE31380.1"/>
    <property type="molecule type" value="Genomic_DNA"/>
</dbReference>
<comment type="function">
    <text evidence="11">F(1)F(0) ATP synthase produces ATP from ADP in the presence of a proton or sodium gradient. F-type ATPases consist of two structural domains, F(1) containing the extramembraneous catalytic core and F(0) containing the membrane proton channel, linked together by a central stalk and a peripheral stalk. During catalysis, ATP synthesis in the catalytic domain of F(1) is coupled via a rotary mechanism of the central stalk subunits to proton translocation.</text>
</comment>
<evidence type="ECO:0000256" key="4">
    <source>
        <dbReference type="ARBA" id="ARBA00022547"/>
    </source>
</evidence>
<evidence type="ECO:0000256" key="8">
    <source>
        <dbReference type="ARBA" id="ARBA00023065"/>
    </source>
</evidence>
<keyword evidence="10 11" id="KW-0472">Membrane</keyword>
<keyword evidence="11" id="KW-0066">ATP synthesis</keyword>
<evidence type="ECO:0000256" key="2">
    <source>
        <dbReference type="ARBA" id="ARBA00006704"/>
    </source>
</evidence>
<keyword evidence="9 11" id="KW-0446">Lipid-binding</keyword>
<feature type="chain" id="PRO_5022976935" description="ATP synthase subunit c" evidence="12">
    <location>
        <begin position="23"/>
        <end position="100"/>
    </location>
</feature>
<dbReference type="InterPro" id="IPR020537">
    <property type="entry name" value="ATP_synth_F0_csu_DDCD_BS"/>
</dbReference>
<evidence type="ECO:0000256" key="10">
    <source>
        <dbReference type="ARBA" id="ARBA00023136"/>
    </source>
</evidence>
<proteinExistence type="inferred from homology"/>
<evidence type="ECO:0000256" key="11">
    <source>
        <dbReference type="HAMAP-Rule" id="MF_01396"/>
    </source>
</evidence>
<protein>
    <recommendedName>
        <fullName evidence="11">ATP synthase subunit c</fullName>
    </recommendedName>
    <alternativeName>
        <fullName evidence="11">ATP synthase F(0) sector subunit c</fullName>
    </alternativeName>
    <alternativeName>
        <fullName evidence="11">F-type ATPase subunit c</fullName>
        <shortName evidence="11">F-ATPase subunit c</shortName>
    </alternativeName>
    <alternativeName>
        <fullName evidence="11">Lipid-binding protein</fullName>
    </alternativeName>
</protein>